<feature type="transmembrane region" description="Helical" evidence="1">
    <location>
        <begin position="16"/>
        <end position="37"/>
    </location>
</feature>
<dbReference type="Proteomes" id="UP001596472">
    <property type="component" value="Unassembled WGS sequence"/>
</dbReference>
<accession>A0ABW2L760</accession>
<protein>
    <submittedName>
        <fullName evidence="2">Uncharacterized protein</fullName>
    </submittedName>
</protein>
<keyword evidence="3" id="KW-1185">Reference proteome</keyword>
<gene>
    <name evidence="2" type="ORF">ACFQY0_09060</name>
</gene>
<dbReference type="RefSeq" id="WP_379711506.1">
    <property type="nucleotide sequence ID" value="NZ_JBHTBS010000004.1"/>
</dbReference>
<proteinExistence type="predicted"/>
<comment type="caution">
    <text evidence="2">The sequence shown here is derived from an EMBL/GenBank/DDBJ whole genome shotgun (WGS) entry which is preliminary data.</text>
</comment>
<name>A0ABW2L760_9BACT</name>
<keyword evidence="1" id="KW-1133">Transmembrane helix</keyword>
<keyword evidence="1" id="KW-0472">Membrane</keyword>
<dbReference type="EMBL" id="JBHTBS010000004">
    <property type="protein sequence ID" value="MFC7337322.1"/>
    <property type="molecule type" value="Genomic_DNA"/>
</dbReference>
<evidence type="ECO:0000313" key="2">
    <source>
        <dbReference type="EMBL" id="MFC7337322.1"/>
    </source>
</evidence>
<sequence>MPTTAASHPTRFSPTAILAAAFGMGLSVVIAVVVLALRQPSIGLSFVPSANGESVLVQGPELEERQGRC</sequence>
<evidence type="ECO:0000313" key="3">
    <source>
        <dbReference type="Proteomes" id="UP001596472"/>
    </source>
</evidence>
<reference evidence="3" key="1">
    <citation type="journal article" date="2019" name="Int. J. Syst. Evol. Microbiol.">
        <title>The Global Catalogue of Microorganisms (GCM) 10K type strain sequencing project: providing services to taxonomists for standard genome sequencing and annotation.</title>
        <authorList>
            <consortium name="The Broad Institute Genomics Platform"/>
            <consortium name="The Broad Institute Genome Sequencing Center for Infectious Disease"/>
            <person name="Wu L."/>
            <person name="Ma J."/>
        </authorList>
    </citation>
    <scope>NUCLEOTIDE SEQUENCE [LARGE SCALE GENOMIC DNA]</scope>
    <source>
        <strain evidence="3">CGMCC 4.1467</strain>
    </source>
</reference>
<evidence type="ECO:0000256" key="1">
    <source>
        <dbReference type="SAM" id="Phobius"/>
    </source>
</evidence>
<organism evidence="2 3">
    <name type="scientific">Haloferula chungangensis</name>
    <dbReference type="NCBI Taxonomy" id="1048331"/>
    <lineage>
        <taxon>Bacteria</taxon>
        <taxon>Pseudomonadati</taxon>
        <taxon>Verrucomicrobiota</taxon>
        <taxon>Verrucomicrobiia</taxon>
        <taxon>Verrucomicrobiales</taxon>
        <taxon>Verrucomicrobiaceae</taxon>
        <taxon>Haloferula</taxon>
    </lineage>
</organism>
<keyword evidence="1" id="KW-0812">Transmembrane</keyword>